<dbReference type="AlphaFoldDB" id="A0A9P9EB78"/>
<dbReference type="OrthoDB" id="3545468at2759"/>
<feature type="chain" id="PRO_5040313793" evidence="1">
    <location>
        <begin position="22"/>
        <end position="224"/>
    </location>
</feature>
<name>A0A9P9EB78_9PLEO</name>
<comment type="caution">
    <text evidence="2">The sequence shown here is derived from an EMBL/GenBank/DDBJ whole genome shotgun (WGS) entry which is preliminary data.</text>
</comment>
<feature type="signal peptide" evidence="1">
    <location>
        <begin position="1"/>
        <end position="21"/>
    </location>
</feature>
<dbReference type="EMBL" id="JAGMWT010000002">
    <property type="protein sequence ID" value="KAH7135165.1"/>
    <property type="molecule type" value="Genomic_DNA"/>
</dbReference>
<gene>
    <name evidence="2" type="ORF">B0J11DRAFT_154224</name>
</gene>
<protein>
    <submittedName>
        <fullName evidence="2">Uncharacterized protein</fullName>
    </submittedName>
</protein>
<organism evidence="2 3">
    <name type="scientific">Dendryphion nanum</name>
    <dbReference type="NCBI Taxonomy" id="256645"/>
    <lineage>
        <taxon>Eukaryota</taxon>
        <taxon>Fungi</taxon>
        <taxon>Dikarya</taxon>
        <taxon>Ascomycota</taxon>
        <taxon>Pezizomycotina</taxon>
        <taxon>Dothideomycetes</taxon>
        <taxon>Pleosporomycetidae</taxon>
        <taxon>Pleosporales</taxon>
        <taxon>Torulaceae</taxon>
        <taxon>Dendryphion</taxon>
    </lineage>
</organism>
<proteinExistence type="predicted"/>
<evidence type="ECO:0000256" key="1">
    <source>
        <dbReference type="SAM" id="SignalP"/>
    </source>
</evidence>
<sequence>MRAFNAISLASISFLWDATYAFPAAALTVVKLDSDCSTYPNFNNATSIAGPWTVLSEGTGNTNLDRVEVSAETFTEDGINRFGFITIPRQRISSTPNITLRCLSSTLQYTRLPISPSSKWTDLFIAGEENWQKSLAFGSTHFNPVIPIEPYAHYIDGVKQPGIYLGAGSVTAWDYKVNWGGNAGAYYLLRLKDGGAKKKGKRQIVPPQLDTNDFVGFLKIKESG</sequence>
<evidence type="ECO:0000313" key="2">
    <source>
        <dbReference type="EMBL" id="KAH7135165.1"/>
    </source>
</evidence>
<keyword evidence="1" id="KW-0732">Signal</keyword>
<keyword evidence="3" id="KW-1185">Reference proteome</keyword>
<evidence type="ECO:0000313" key="3">
    <source>
        <dbReference type="Proteomes" id="UP000700596"/>
    </source>
</evidence>
<accession>A0A9P9EB78</accession>
<reference evidence="2" key="1">
    <citation type="journal article" date="2021" name="Nat. Commun.">
        <title>Genetic determinants of endophytism in the Arabidopsis root mycobiome.</title>
        <authorList>
            <person name="Mesny F."/>
            <person name="Miyauchi S."/>
            <person name="Thiergart T."/>
            <person name="Pickel B."/>
            <person name="Atanasova L."/>
            <person name="Karlsson M."/>
            <person name="Huettel B."/>
            <person name="Barry K.W."/>
            <person name="Haridas S."/>
            <person name="Chen C."/>
            <person name="Bauer D."/>
            <person name="Andreopoulos W."/>
            <person name="Pangilinan J."/>
            <person name="LaButti K."/>
            <person name="Riley R."/>
            <person name="Lipzen A."/>
            <person name="Clum A."/>
            <person name="Drula E."/>
            <person name="Henrissat B."/>
            <person name="Kohler A."/>
            <person name="Grigoriev I.V."/>
            <person name="Martin F.M."/>
            <person name="Hacquard S."/>
        </authorList>
    </citation>
    <scope>NUCLEOTIDE SEQUENCE</scope>
    <source>
        <strain evidence="2">MPI-CAGE-CH-0243</strain>
    </source>
</reference>
<dbReference type="Proteomes" id="UP000700596">
    <property type="component" value="Unassembled WGS sequence"/>
</dbReference>